<reference evidence="1 2" key="1">
    <citation type="journal article" date="2023" name="G3 (Bethesda)">
        <title>A chromosome-level genome assembly of Zasmidium syzygii isolated from banana leaves.</title>
        <authorList>
            <person name="van Westerhoven A.C."/>
            <person name="Mehrabi R."/>
            <person name="Talebi R."/>
            <person name="Steentjes M.B.F."/>
            <person name="Corcolon B."/>
            <person name="Chong P.A."/>
            <person name="Kema G.H.J."/>
            <person name="Seidl M.F."/>
        </authorList>
    </citation>
    <scope>NUCLEOTIDE SEQUENCE [LARGE SCALE GENOMIC DNA]</scope>
    <source>
        <strain evidence="1 2">P124</strain>
    </source>
</reference>
<organism evidence="1 2">
    <name type="scientific">Zasmidium cellare</name>
    <name type="common">Wine cellar mold</name>
    <name type="synonym">Racodium cellare</name>
    <dbReference type="NCBI Taxonomy" id="395010"/>
    <lineage>
        <taxon>Eukaryota</taxon>
        <taxon>Fungi</taxon>
        <taxon>Dikarya</taxon>
        <taxon>Ascomycota</taxon>
        <taxon>Pezizomycotina</taxon>
        <taxon>Dothideomycetes</taxon>
        <taxon>Dothideomycetidae</taxon>
        <taxon>Mycosphaerellales</taxon>
        <taxon>Mycosphaerellaceae</taxon>
        <taxon>Zasmidium</taxon>
    </lineage>
</organism>
<evidence type="ECO:0008006" key="3">
    <source>
        <dbReference type="Google" id="ProtNLM"/>
    </source>
</evidence>
<protein>
    <recommendedName>
        <fullName evidence="3">2',3'-cyclic-nucleotide 3'-phosphodiesterase</fullName>
    </recommendedName>
</protein>
<dbReference type="Gene3D" id="3.90.1140.10">
    <property type="entry name" value="Cyclic phosphodiesterase"/>
    <property type="match status" value="1"/>
</dbReference>
<dbReference type="EMBL" id="JAXOVC010000008">
    <property type="protein sequence ID" value="KAK4497738.1"/>
    <property type="molecule type" value="Genomic_DNA"/>
</dbReference>
<evidence type="ECO:0000313" key="2">
    <source>
        <dbReference type="Proteomes" id="UP001305779"/>
    </source>
</evidence>
<proteinExistence type="predicted"/>
<dbReference type="InterPro" id="IPR012386">
    <property type="entry name" value="Cyclic-nucl_3Pdiesterase"/>
</dbReference>
<dbReference type="PANTHER" id="PTHR28141">
    <property type="entry name" value="2',3'-CYCLIC-NUCLEOTIDE 3'-PHOSPHODIESTERASE"/>
    <property type="match status" value="1"/>
</dbReference>
<name>A0ABR0E8Y7_ZASCE</name>
<accession>A0ABR0E8Y7</accession>
<dbReference type="Proteomes" id="UP001305779">
    <property type="component" value="Unassembled WGS sequence"/>
</dbReference>
<dbReference type="PANTHER" id="PTHR28141:SF1">
    <property type="entry name" value="2',3'-CYCLIC-NUCLEOTIDE 3'-PHOSPHODIESTERASE"/>
    <property type="match status" value="1"/>
</dbReference>
<gene>
    <name evidence="1" type="ORF">PRZ48_010391</name>
</gene>
<dbReference type="Pfam" id="PF07823">
    <property type="entry name" value="CPDase"/>
    <property type="match status" value="1"/>
</dbReference>
<dbReference type="InterPro" id="IPR009097">
    <property type="entry name" value="Cyclic_Pdiesterase"/>
</dbReference>
<sequence length="213" mass="23932">MTTHLSLWLVPDEKSPFTKTAQELISDTVPRNFVSSDEINHFPPHVTVTGELDADKAFGGKSAQEWLDSIDFSAYKAGQKEVVLELDTVEAEDPFFRKMNIALKENDDVRQVSAVSRRAAGLDEAWSKTEYRPHLSLFYGDVPTQQVKAKVPLIEMKIGFSLGDLFACCGGTLCMGGYIVVVDTRKPIKEWHDAIVAKRETPWAMWRATRNLI</sequence>
<comment type="caution">
    <text evidence="1">The sequence shown here is derived from an EMBL/GenBank/DDBJ whole genome shotgun (WGS) entry which is preliminary data.</text>
</comment>
<keyword evidence="2" id="KW-1185">Reference proteome</keyword>
<evidence type="ECO:0000313" key="1">
    <source>
        <dbReference type="EMBL" id="KAK4497738.1"/>
    </source>
</evidence>
<dbReference type="SUPFAM" id="SSF55144">
    <property type="entry name" value="LigT-like"/>
    <property type="match status" value="1"/>
</dbReference>